<dbReference type="Pfam" id="PF16507">
    <property type="entry name" value="HEAT_PSME4_mid"/>
    <property type="match status" value="1"/>
</dbReference>
<protein>
    <submittedName>
        <fullName evidence="7">KLLA0E12057p</fullName>
    </submittedName>
</protein>
<dbReference type="GO" id="GO:0005829">
    <property type="term" value="C:cytosol"/>
    <property type="evidence" value="ECO:0007669"/>
    <property type="project" value="TreeGrafter"/>
</dbReference>
<proteinExistence type="predicted"/>
<dbReference type="GO" id="GO:0005634">
    <property type="term" value="C:nucleus"/>
    <property type="evidence" value="ECO:0007669"/>
    <property type="project" value="TreeGrafter"/>
</dbReference>
<dbReference type="FunCoup" id="Q6CNJ6">
    <property type="interactions" value="370"/>
</dbReference>
<feature type="domain" description="Proteasome activator Blm10 N-terminal" evidence="6">
    <location>
        <begin position="78"/>
        <end position="157"/>
    </location>
</feature>
<dbReference type="InParanoid" id="Q6CNJ6"/>
<dbReference type="InterPro" id="IPR021843">
    <property type="entry name" value="PSME4_C"/>
</dbReference>
<dbReference type="Proteomes" id="UP000000598">
    <property type="component" value="Chromosome E"/>
</dbReference>
<dbReference type="InterPro" id="IPR035309">
    <property type="entry name" value="PSME4"/>
</dbReference>
<keyword evidence="8" id="KW-1185">Reference proteome</keyword>
<dbReference type="HOGENOM" id="CLU_000772_0_0_1"/>
<evidence type="ECO:0000313" key="7">
    <source>
        <dbReference type="EMBL" id="CAG99580.1"/>
    </source>
</evidence>
<dbReference type="InterPro" id="IPR032372">
    <property type="entry name" value="Blm10_N"/>
</dbReference>
<evidence type="ECO:0000259" key="4">
    <source>
        <dbReference type="Pfam" id="PF11919"/>
    </source>
</evidence>
<dbReference type="PANTHER" id="PTHR32170">
    <property type="entry name" value="PROTEASOME ACTIVATOR COMPLEX SUBUNIT 4"/>
    <property type="match status" value="1"/>
</dbReference>
<evidence type="ECO:0000259" key="5">
    <source>
        <dbReference type="Pfam" id="PF16507"/>
    </source>
</evidence>
<dbReference type="KEGG" id="kla:KLLA0_E12057g"/>
<dbReference type="Gene3D" id="1.10.287.2210">
    <property type="match status" value="1"/>
</dbReference>
<sequence length="2148" mass="248029">MNRNQANSNIKSPLPTRSVRSRLFKGLRMYEDKRSASTAEFDVKKTKLTNGLNIPHIQSPGRARSATPTLVHGFMNEDTMKERLAHYNLDFVEDTEEHRANIHDPTSKWFGRRVKPGVELEDLLPYEIESHLDQAKYLYHIVTNLYVAIKSMDVQGLISITSQDLLALKNEVYDLALNSDMFRLVQDVTDDPHDVAKFDEDDEDDSMELLEENEFLDAANPDFGVSGKLTARSTAVINVNHWTNELKNCMHFEFPLTLRKALAVVYYNLCLVRGQKVYRQLHLEMFEKLVACDDEGTDFTRELKKIGLALDYKPMKDLLNEFLPTVEPDYKMYNVESRSDLSLFRLLVMLSTIARPFFDENDETILTDTMDYFLESLAPTTMSVALPSLTCLVPYHYHKNRNVLDYFSVMFSLWSNATADNSFDTHLYAFVGHAAMDAYYQNILEENPPIISNSNIEFGEHGIFTESQLNFILNRIKNHIKEDYQICSFTRVVRPLVYSINGRSPQAFFKKLNELLSSIETYVHPSNSGYWSDIIARFIHGFIRMYHERYMREKKPEAKYREELKLDEDCHEMLVNSFIELLLVGSQSKHSDLANYYISCFGYLLDMKPKNGYKICDRIIVDLYDALTDQYVNSEHRLLTSLKQFTRIVRVLIQHELYRVHITNILSILIDKIDFNDISLTSNLMNSIVSISCFIPIEVFVKPEEYLTFESNTIPFIEEHLFFIKQGGSSPDFEYESSILSDAFRASTTTFENCLKVYVDKLYQLVDVDIDAGLISKINQTSMIMIQSMDDKMFYYFFGLLEKSFWDNDSFKVKNPLIELVSIPLSAAVKRDIRLSARLFRDLDFNIREQIKGGAGSVRSTTEIQPRDVKLATLLSTLNDVLRQSHESILMFGDELIALLEFIFDNVTNSPLDVINATLLHNALESLTTTEVTDYRLFLQDADVENSEKWGGFQFDRRKYLPEFQQIEWHQPSSDEVDFAIKLIDHFYCYAVGMTEKLMDKPQNDFSYVDNMKKNILILTNILSGSSILYDADYNQNNKSVSNMDPYKKKLLLLQKIRDESCDNNELLVDIEKVRNDTFDADIEMDDSYVDSDSQGNLDINADPGAAEHDQLVDYETEPSEAPSGIATPVPRGEEDSNCSMMNSHTAFRDIDVFSYNYFFGRTAAERALDPRYSKIHHLRHEIGLFLHKLFKFLNQNYENSTSVFQTLLHGLKVWFTDVGQETIFIDDPKASISVEFLENIQDIAHWEEPFLPFTRTYLAADCQELHQSRLTLYSTNRKPSKLELKLLNDVISLSLSVYPNIHRPAQQCMIHVMKQLIGSYSIIVRKVFKAFEAALDSTDAEASKKLEVLIQVLSMKKIQRKMMSDYKNLEKMLTLLLRASRLDSYFLVSLCDQVMESVSGLIKIPSAVCLFDESAIDCLKPNDETIDKQVAVVKTAKDRKRKEYFSQLETLHINLVDFQRKDPQLRWMSICHILRIVQVIQMNLEIKPNQEVLIQSFELTKTKHPSLISNCMVTMLNVCNKMISLGNYNYDIDSTYRTDYVRQYVEYLDTSKPNFEEEYFKEINNVENPNFFVDSKAFVGWLCRGRPMGVVKAENQIPFNLKPEDMEIMNNFGKLITKEWLLDMCNIFIRSNEEQSSFSTNRLSLFGIFVHLISNNCCSMKYEDILDICEEIYEKDDKSSMIACSEIISGLLFSLKYTDEKNLQKFEKFLERFLGKWLDNNYNATTTDIWSIVAWWVPSFIDLRRSAQIYKRFLTVDGLFDVKSESSLELSGKLIIVTQAISDVGFKMGSVENLLDQLVFDHPSDVVRREVGKLFSVIFYIKANAHRPNVKSLLETGASGPIEIREIPSWLRERAIKIFNEIEKERLLIKDLPAQDILKTRYFYLASTMFYWAAHLINTGARVCLGPFAKCYLAPFLMKLDRMRDVCKMVNIKVYSIYVELAYIPISRTLLPDIISILDDTDLTSSHELRVNLTLAEKLFSTQSLVMDHAGKVKILEFVLDKLFCKSFVEVRLKASYVLAGIVHNISYDTDTLHTLLENFKRQLGSYTFEEKAALSKSNTDIHGAILGLGAIIEAFPYVSPLPNWIPENMALLASWARTSGMCGADAKNIISRYKKVRADTWHLDRYQFTSEQLEDMEGVLWRSYYA</sequence>
<evidence type="ECO:0000313" key="8">
    <source>
        <dbReference type="Proteomes" id="UP000000598"/>
    </source>
</evidence>
<dbReference type="eggNOG" id="KOG1851">
    <property type="taxonomic scope" value="Eukaryota"/>
</dbReference>
<feature type="domain" description="Proteasome activator complex subunit 4 C-terminal" evidence="4">
    <location>
        <begin position="2062"/>
        <end position="2148"/>
    </location>
</feature>
<dbReference type="OMA" id="ECTQLVP"/>
<keyword evidence="2" id="KW-0227">DNA damage</keyword>
<gene>
    <name evidence="7" type="ORF">KLLA0_E12057g</name>
</gene>
<keyword evidence="1" id="KW-0677">Repeat</keyword>
<dbReference type="GO" id="GO:0006281">
    <property type="term" value="P:DNA repair"/>
    <property type="evidence" value="ECO:0007669"/>
    <property type="project" value="UniProtKB-KW"/>
</dbReference>
<dbReference type="GO" id="GO:0016504">
    <property type="term" value="F:peptidase activator activity"/>
    <property type="evidence" value="ECO:0007669"/>
    <property type="project" value="InterPro"/>
</dbReference>
<name>Q6CNJ6_KLULA</name>
<dbReference type="PaxDb" id="284590-Q6CNJ6"/>
<accession>Q6CNJ6</accession>
<evidence type="ECO:0000259" key="6">
    <source>
        <dbReference type="Pfam" id="PF16547"/>
    </source>
</evidence>
<dbReference type="InterPro" id="IPR032430">
    <property type="entry name" value="Blm10_mid"/>
</dbReference>
<dbReference type="GO" id="GO:0010499">
    <property type="term" value="P:proteasomal ubiquitin-independent protein catabolic process"/>
    <property type="evidence" value="ECO:0007669"/>
    <property type="project" value="TreeGrafter"/>
</dbReference>
<dbReference type="STRING" id="284590.Q6CNJ6"/>
<reference evidence="7 8" key="1">
    <citation type="journal article" date="2004" name="Nature">
        <title>Genome evolution in yeasts.</title>
        <authorList>
            <consortium name="Genolevures"/>
            <person name="Dujon B."/>
            <person name="Sherman D."/>
            <person name="Fischer G."/>
            <person name="Durrens P."/>
            <person name="Casaregola S."/>
            <person name="Lafontaine I."/>
            <person name="de Montigny J."/>
            <person name="Marck C."/>
            <person name="Neuveglise C."/>
            <person name="Talla E."/>
            <person name="Goffard N."/>
            <person name="Frangeul L."/>
            <person name="Aigle M."/>
            <person name="Anthouard V."/>
            <person name="Babour A."/>
            <person name="Barbe V."/>
            <person name="Barnay S."/>
            <person name="Blanchin S."/>
            <person name="Beckerich J.M."/>
            <person name="Beyne E."/>
            <person name="Bleykasten C."/>
            <person name="Boisrame A."/>
            <person name="Boyer J."/>
            <person name="Cattolico L."/>
            <person name="Confanioleri F."/>
            <person name="de Daruvar A."/>
            <person name="Despons L."/>
            <person name="Fabre E."/>
            <person name="Fairhead C."/>
            <person name="Ferry-Dumazet H."/>
            <person name="Groppi A."/>
            <person name="Hantraye F."/>
            <person name="Hennequin C."/>
            <person name="Jauniaux N."/>
            <person name="Joyet P."/>
            <person name="Kachouri R."/>
            <person name="Kerrest A."/>
            <person name="Koszul R."/>
            <person name="Lemaire M."/>
            <person name="Lesur I."/>
            <person name="Ma L."/>
            <person name="Muller H."/>
            <person name="Nicaud J.M."/>
            <person name="Nikolski M."/>
            <person name="Oztas S."/>
            <person name="Ozier-Kalogeropoulos O."/>
            <person name="Pellenz S."/>
            <person name="Potier S."/>
            <person name="Richard G.F."/>
            <person name="Straub M.L."/>
            <person name="Suleau A."/>
            <person name="Swennene D."/>
            <person name="Tekaia F."/>
            <person name="Wesolowski-Louvel M."/>
            <person name="Westhof E."/>
            <person name="Wirth B."/>
            <person name="Zeniou-Meyer M."/>
            <person name="Zivanovic I."/>
            <person name="Bolotin-Fukuhara M."/>
            <person name="Thierry A."/>
            <person name="Bouchier C."/>
            <person name="Caudron B."/>
            <person name="Scarpelli C."/>
            <person name="Gaillardin C."/>
            <person name="Weissenbach J."/>
            <person name="Wincker P."/>
            <person name="Souciet J.L."/>
        </authorList>
    </citation>
    <scope>NUCLEOTIDE SEQUENCE [LARGE SCALE GENOMIC DNA]</scope>
    <source>
        <strain evidence="8">ATCC 8585 / CBS 2359 / DSM 70799 / NBRC 1267 / NRRL Y-1140 / WM37</strain>
    </source>
</reference>
<evidence type="ECO:0000256" key="2">
    <source>
        <dbReference type="ARBA" id="ARBA00022763"/>
    </source>
</evidence>
<evidence type="ECO:0000256" key="1">
    <source>
        <dbReference type="ARBA" id="ARBA00022737"/>
    </source>
</evidence>
<dbReference type="EMBL" id="CR382125">
    <property type="protein sequence ID" value="CAG99580.1"/>
    <property type="molecule type" value="Genomic_DNA"/>
</dbReference>
<dbReference type="Pfam" id="PF11919">
    <property type="entry name" value="PSME4_C"/>
    <property type="match status" value="1"/>
</dbReference>
<dbReference type="PANTHER" id="PTHR32170:SF3">
    <property type="entry name" value="PROTEASOME ACTIVATOR COMPLEX SUBUNIT 4"/>
    <property type="match status" value="1"/>
</dbReference>
<organism evidence="7 8">
    <name type="scientific">Kluyveromyces lactis (strain ATCC 8585 / CBS 2359 / DSM 70799 / NBRC 1267 / NRRL Y-1140 / WM37)</name>
    <name type="common">Yeast</name>
    <name type="synonym">Candida sphaerica</name>
    <dbReference type="NCBI Taxonomy" id="284590"/>
    <lineage>
        <taxon>Eukaryota</taxon>
        <taxon>Fungi</taxon>
        <taxon>Dikarya</taxon>
        <taxon>Ascomycota</taxon>
        <taxon>Saccharomycotina</taxon>
        <taxon>Saccharomycetes</taxon>
        <taxon>Saccharomycetales</taxon>
        <taxon>Saccharomycetaceae</taxon>
        <taxon>Kluyveromyces</taxon>
    </lineage>
</organism>
<dbReference type="GO" id="GO:0070628">
    <property type="term" value="F:proteasome binding"/>
    <property type="evidence" value="ECO:0007669"/>
    <property type="project" value="InterPro"/>
</dbReference>
<evidence type="ECO:0000256" key="3">
    <source>
        <dbReference type="ARBA" id="ARBA00023204"/>
    </source>
</evidence>
<dbReference type="Pfam" id="PF16547">
    <property type="entry name" value="BLM10_N"/>
    <property type="match status" value="1"/>
</dbReference>
<feature type="domain" description="Proteasome activator Blm10 middle HEAT repeats region" evidence="5">
    <location>
        <begin position="512"/>
        <end position="1029"/>
    </location>
</feature>
<keyword evidence="3" id="KW-0234">DNA repair</keyword>